<dbReference type="AlphaFoldDB" id="A0A829X4V5"/>
<accession>A0A829X4V5</accession>
<evidence type="ECO:0000313" key="1">
    <source>
        <dbReference type="EMBL" id="GEM17867.1"/>
    </source>
</evidence>
<sequence length="164" mass="18153">MAKTAIKGMARLQARLNGSVQETQKSWMARLLERVLRRGAQMHLNAGFLEGATYPDGTPVAAVAYWNEFGTDRMPPRPFMRQTIAKNQDQWPKLLAACLKQSGGDLEKALDMTAERIVAQIQEEIRTLQSPPLAPSTVKAKGFDKPLIDTGHMLNSVGYEVVSD</sequence>
<evidence type="ECO:0000313" key="2">
    <source>
        <dbReference type="Proteomes" id="UP000484858"/>
    </source>
</evidence>
<comment type="caution">
    <text evidence="1">The sequence shown here is derived from an EMBL/GenBank/DDBJ whole genome shotgun (WGS) entry which is preliminary data.</text>
</comment>
<name>A0A829X4V5_GLUOY</name>
<dbReference type="EMBL" id="BARJ01000012">
    <property type="protein sequence ID" value="GEM17867.1"/>
    <property type="molecule type" value="Genomic_DNA"/>
</dbReference>
<evidence type="ECO:0008006" key="3">
    <source>
        <dbReference type="Google" id="ProtNLM"/>
    </source>
</evidence>
<proteinExistence type="predicted"/>
<dbReference type="RefSeq" id="WP_172493317.1">
    <property type="nucleotide sequence ID" value="NZ_BARJ01000012.1"/>
</dbReference>
<protein>
    <recommendedName>
        <fullName evidence="3">Bacteriophage protein</fullName>
    </recommendedName>
</protein>
<organism evidence="1 2">
    <name type="scientific">Gluconobacter oxydans NBRC 3293</name>
    <dbReference type="NCBI Taxonomy" id="1315969"/>
    <lineage>
        <taxon>Bacteria</taxon>
        <taxon>Pseudomonadati</taxon>
        <taxon>Pseudomonadota</taxon>
        <taxon>Alphaproteobacteria</taxon>
        <taxon>Acetobacterales</taxon>
        <taxon>Acetobacteraceae</taxon>
        <taxon>Gluconobacter</taxon>
    </lineage>
</organism>
<gene>
    <name evidence="1" type="ORF">NBRC3293_2364</name>
</gene>
<dbReference type="Proteomes" id="UP000484858">
    <property type="component" value="Unassembled WGS sequence"/>
</dbReference>
<reference evidence="1 2" key="1">
    <citation type="submission" date="2013-04" db="EMBL/GenBank/DDBJ databases">
        <title>Gluconobacter oxydans NBRC 3293 whole genome sequence.</title>
        <authorList>
            <person name="Matsutani M."/>
            <person name="Yakushi T."/>
            <person name="Matsushita K."/>
        </authorList>
    </citation>
    <scope>NUCLEOTIDE SEQUENCE [LARGE SCALE GENOMIC DNA]</scope>
    <source>
        <strain evidence="1 2">NBRC 3293</strain>
    </source>
</reference>